<dbReference type="Proteomes" id="UP001178507">
    <property type="component" value="Unassembled WGS sequence"/>
</dbReference>
<comment type="caution">
    <text evidence="2">The sequence shown here is derived from an EMBL/GenBank/DDBJ whole genome shotgun (WGS) entry which is preliminary data.</text>
</comment>
<protein>
    <submittedName>
        <fullName evidence="2">Uncharacterized protein</fullName>
    </submittedName>
</protein>
<dbReference type="AlphaFoldDB" id="A0AA36NAZ1"/>
<feature type="region of interest" description="Disordered" evidence="1">
    <location>
        <begin position="154"/>
        <end position="176"/>
    </location>
</feature>
<sequence length="262" mass="28766">MHTDAHCEALDFGQDRLRAPRGPGGFPVNSAKYRAEQPRDYSHSCHHIPELKEKDRRIGALEKKLLVSEEARLQLNSDIDALKDKLEAAAAIKKRNETIIQSQQQAILQLQQALRAQQKAVESILGEEGMDGNFRSIQKEIEASDASLRRAVARPSPGGPGPGVGAPRVGGGGPAAVARERPAESFGYGFGLFGGEEEEEETKGVGAGKHRFQIGPKGNQGNTITYAFWFARRFQHDNLQFFFDCRLAYATNWGAHPFSPDS</sequence>
<evidence type="ECO:0000313" key="3">
    <source>
        <dbReference type="Proteomes" id="UP001178507"/>
    </source>
</evidence>
<proteinExistence type="predicted"/>
<organism evidence="2 3">
    <name type="scientific">Effrenium voratum</name>
    <dbReference type="NCBI Taxonomy" id="2562239"/>
    <lineage>
        <taxon>Eukaryota</taxon>
        <taxon>Sar</taxon>
        <taxon>Alveolata</taxon>
        <taxon>Dinophyceae</taxon>
        <taxon>Suessiales</taxon>
        <taxon>Symbiodiniaceae</taxon>
        <taxon>Effrenium</taxon>
    </lineage>
</organism>
<reference evidence="2" key="1">
    <citation type="submission" date="2023-08" db="EMBL/GenBank/DDBJ databases">
        <authorList>
            <person name="Chen Y."/>
            <person name="Shah S."/>
            <person name="Dougan E. K."/>
            <person name="Thang M."/>
            <person name="Chan C."/>
        </authorList>
    </citation>
    <scope>NUCLEOTIDE SEQUENCE</scope>
</reference>
<gene>
    <name evidence="2" type="ORF">EVOR1521_LOCUS20083</name>
</gene>
<keyword evidence="3" id="KW-1185">Reference proteome</keyword>
<name>A0AA36NAZ1_9DINO</name>
<evidence type="ECO:0000256" key="1">
    <source>
        <dbReference type="SAM" id="MobiDB-lite"/>
    </source>
</evidence>
<accession>A0AA36NAZ1</accession>
<evidence type="ECO:0000313" key="2">
    <source>
        <dbReference type="EMBL" id="CAJ1395708.1"/>
    </source>
</evidence>
<feature type="compositionally biased region" description="Gly residues" evidence="1">
    <location>
        <begin position="161"/>
        <end position="174"/>
    </location>
</feature>
<dbReference type="EMBL" id="CAUJNA010003207">
    <property type="protein sequence ID" value="CAJ1395708.1"/>
    <property type="molecule type" value="Genomic_DNA"/>
</dbReference>